<dbReference type="OrthoDB" id="3176171at2759"/>
<dbReference type="Gene3D" id="3.40.850.10">
    <property type="entry name" value="Kinesin motor domain"/>
    <property type="match status" value="1"/>
</dbReference>
<evidence type="ECO:0000313" key="9">
    <source>
        <dbReference type="Proteomes" id="UP000728185"/>
    </source>
</evidence>
<protein>
    <recommendedName>
        <fullName evidence="6">Kinesin-like protein</fullName>
    </recommendedName>
</protein>
<comment type="caution">
    <text evidence="8">The sequence shown here is derived from an EMBL/GenBank/DDBJ whole genome shotgun (WGS) entry which is preliminary data.</text>
</comment>
<dbReference type="PANTHER" id="PTHR47972">
    <property type="entry name" value="KINESIN-LIKE PROTEIN KLP-3"/>
    <property type="match status" value="1"/>
</dbReference>
<evidence type="ECO:0000256" key="4">
    <source>
        <dbReference type="ARBA" id="ARBA00023212"/>
    </source>
</evidence>
<dbReference type="Pfam" id="PF00225">
    <property type="entry name" value="Kinesin"/>
    <property type="match status" value="1"/>
</dbReference>
<organism evidence="8 9">
    <name type="scientific">Fasciolopsis buskii</name>
    <dbReference type="NCBI Taxonomy" id="27845"/>
    <lineage>
        <taxon>Eukaryota</taxon>
        <taxon>Metazoa</taxon>
        <taxon>Spiralia</taxon>
        <taxon>Lophotrochozoa</taxon>
        <taxon>Platyhelminthes</taxon>
        <taxon>Trematoda</taxon>
        <taxon>Digenea</taxon>
        <taxon>Plagiorchiida</taxon>
        <taxon>Echinostomata</taxon>
        <taxon>Echinostomatoidea</taxon>
        <taxon>Fasciolidae</taxon>
        <taxon>Fasciolopsis</taxon>
    </lineage>
</organism>
<evidence type="ECO:0000259" key="7">
    <source>
        <dbReference type="PROSITE" id="PS50067"/>
    </source>
</evidence>
<dbReference type="AlphaFoldDB" id="A0A8E0RXA8"/>
<dbReference type="SUPFAM" id="SSF52540">
    <property type="entry name" value="P-loop containing nucleoside triphosphate hydrolases"/>
    <property type="match status" value="1"/>
</dbReference>
<comment type="similarity">
    <text evidence="5 6">Belongs to the TRAFAC class myosin-kinesin ATPase superfamily. Kinesin family.</text>
</comment>
<accession>A0A8E0RXA8</accession>
<evidence type="ECO:0000256" key="3">
    <source>
        <dbReference type="ARBA" id="ARBA00022840"/>
    </source>
</evidence>
<evidence type="ECO:0000256" key="1">
    <source>
        <dbReference type="ARBA" id="ARBA00004245"/>
    </source>
</evidence>
<dbReference type="InterPro" id="IPR001752">
    <property type="entry name" value="Kinesin_motor_dom"/>
</dbReference>
<dbReference type="PROSITE" id="PS50067">
    <property type="entry name" value="KINESIN_MOTOR_2"/>
    <property type="match status" value="1"/>
</dbReference>
<keyword evidence="2 5" id="KW-0547">Nucleotide-binding</keyword>
<dbReference type="InterPro" id="IPR027640">
    <property type="entry name" value="Kinesin-like_fam"/>
</dbReference>
<dbReference type="PANTHER" id="PTHR47972:SF65">
    <property type="entry name" value="KINESIN-LIKE PROTEIN"/>
    <property type="match status" value="1"/>
</dbReference>
<proteinExistence type="inferred from homology"/>
<keyword evidence="4" id="KW-0206">Cytoskeleton</keyword>
<keyword evidence="5 6" id="KW-0505">Motor protein</keyword>
<dbReference type="PROSITE" id="PS00411">
    <property type="entry name" value="KINESIN_MOTOR_1"/>
    <property type="match status" value="1"/>
</dbReference>
<dbReference type="GO" id="GO:0005524">
    <property type="term" value="F:ATP binding"/>
    <property type="evidence" value="ECO:0007669"/>
    <property type="project" value="UniProtKB-UniRule"/>
</dbReference>
<name>A0A8E0RXA8_9TREM</name>
<evidence type="ECO:0000256" key="5">
    <source>
        <dbReference type="PROSITE-ProRule" id="PRU00283"/>
    </source>
</evidence>
<feature type="domain" description="Kinesin motor" evidence="7">
    <location>
        <begin position="36"/>
        <end position="355"/>
    </location>
</feature>
<dbReference type="GO" id="GO:0003777">
    <property type="term" value="F:microtubule motor activity"/>
    <property type="evidence" value="ECO:0007669"/>
    <property type="project" value="InterPro"/>
</dbReference>
<keyword evidence="3 5" id="KW-0067">ATP-binding</keyword>
<dbReference type="PRINTS" id="PR00380">
    <property type="entry name" value="KINESINHEAVY"/>
</dbReference>
<dbReference type="GO" id="GO:0008017">
    <property type="term" value="F:microtubule binding"/>
    <property type="evidence" value="ECO:0007669"/>
    <property type="project" value="InterPro"/>
</dbReference>
<dbReference type="Proteomes" id="UP000728185">
    <property type="component" value="Unassembled WGS sequence"/>
</dbReference>
<dbReference type="GO" id="GO:0005874">
    <property type="term" value="C:microtubule"/>
    <property type="evidence" value="ECO:0007669"/>
    <property type="project" value="UniProtKB-KW"/>
</dbReference>
<comment type="subcellular location">
    <subcellularLocation>
        <location evidence="1">Cytoplasm</location>
        <location evidence="1">Cytoskeleton</location>
    </subcellularLocation>
</comment>
<evidence type="ECO:0000313" key="8">
    <source>
        <dbReference type="EMBL" id="KAA0196160.1"/>
    </source>
</evidence>
<feature type="binding site" evidence="5">
    <location>
        <begin position="114"/>
        <end position="121"/>
    </location>
    <ligand>
        <name>ATP</name>
        <dbReference type="ChEBI" id="CHEBI:30616"/>
    </ligand>
</feature>
<dbReference type="InterPro" id="IPR027417">
    <property type="entry name" value="P-loop_NTPase"/>
</dbReference>
<keyword evidence="4" id="KW-0963">Cytoplasm</keyword>
<dbReference type="SMART" id="SM00129">
    <property type="entry name" value="KISc"/>
    <property type="match status" value="1"/>
</dbReference>
<sequence length="370" mass="40839">MFYEQNDRLLETQAFYRLESQQRRLTYNTLIELRGNIRVFCRIRPMTNTAAESNWLSANGNGELCAYLSNTAKRKFQFDHVFHVDASQEDIFKEISDIIASSVDGYNVCIMAYGQTGSGKTYTMEGPPGKPGVNILSIRELLRIINERHKVSFELSMSILEIYNENVVDLLSSTNCCDTVEIRHTGSAVSIVGATWVKVRNEADMQHAISLGQKGRHVAETKLNSSRHVHSRSHLIVSVCVVGTDSISGAVSRGQLTLCDLAGSERVEKSGITSGERFNEATHINLSLSALAQVFVALRNNQLHIPYRNTKLTQMLQPCLGGDAKTILIVNVTTDMNSISETLSTLQFGASARQVALGPAKAHVTNACTR</sequence>
<dbReference type="GO" id="GO:0007018">
    <property type="term" value="P:microtubule-based movement"/>
    <property type="evidence" value="ECO:0007669"/>
    <property type="project" value="InterPro"/>
</dbReference>
<keyword evidence="6" id="KW-0493">Microtubule</keyword>
<gene>
    <name evidence="8" type="ORF">FBUS_10639</name>
</gene>
<dbReference type="InterPro" id="IPR019821">
    <property type="entry name" value="Kinesin_motor_CS"/>
</dbReference>
<evidence type="ECO:0000256" key="6">
    <source>
        <dbReference type="RuleBase" id="RU000394"/>
    </source>
</evidence>
<evidence type="ECO:0000256" key="2">
    <source>
        <dbReference type="ARBA" id="ARBA00022741"/>
    </source>
</evidence>
<keyword evidence="9" id="KW-1185">Reference proteome</keyword>
<dbReference type="InterPro" id="IPR036961">
    <property type="entry name" value="Kinesin_motor_dom_sf"/>
</dbReference>
<dbReference type="EMBL" id="LUCM01003220">
    <property type="protein sequence ID" value="KAA0196160.1"/>
    <property type="molecule type" value="Genomic_DNA"/>
</dbReference>
<reference evidence="8" key="1">
    <citation type="submission" date="2019-05" db="EMBL/GenBank/DDBJ databases">
        <title>Annotation for the trematode Fasciolopsis buski.</title>
        <authorList>
            <person name="Choi Y.-J."/>
        </authorList>
    </citation>
    <scope>NUCLEOTIDE SEQUENCE</scope>
    <source>
        <strain evidence="8">HT</strain>
        <tissue evidence="8">Whole worm</tissue>
    </source>
</reference>